<dbReference type="Proteomes" id="UP001445076">
    <property type="component" value="Unassembled WGS sequence"/>
</dbReference>
<keyword evidence="2" id="KW-1185">Reference proteome</keyword>
<dbReference type="EMBL" id="JARKIK010000005">
    <property type="protein sequence ID" value="KAK8751664.1"/>
    <property type="molecule type" value="Genomic_DNA"/>
</dbReference>
<dbReference type="AlphaFoldDB" id="A0AAW0YNH4"/>
<accession>A0AAW0YNH4</accession>
<sequence>MQMLKQMQQVPLHNARNFLQTSSKPTCQSTPLGLPSFFERMRSQGASSPKIMKTSTVDRGVLGDVYGGWQTPKMVWPDPVVEEEESSQLTKVDLGEVHTDATLYALPEMV</sequence>
<proteinExistence type="predicted"/>
<comment type="caution">
    <text evidence="1">The sequence shown here is derived from an EMBL/GenBank/DDBJ whole genome shotgun (WGS) entry which is preliminary data.</text>
</comment>
<evidence type="ECO:0000313" key="1">
    <source>
        <dbReference type="EMBL" id="KAK8751664.1"/>
    </source>
</evidence>
<gene>
    <name evidence="1" type="ORF">OTU49_009690</name>
</gene>
<organism evidence="1 2">
    <name type="scientific">Cherax quadricarinatus</name>
    <name type="common">Australian red claw crayfish</name>
    <dbReference type="NCBI Taxonomy" id="27406"/>
    <lineage>
        <taxon>Eukaryota</taxon>
        <taxon>Metazoa</taxon>
        <taxon>Ecdysozoa</taxon>
        <taxon>Arthropoda</taxon>
        <taxon>Crustacea</taxon>
        <taxon>Multicrustacea</taxon>
        <taxon>Malacostraca</taxon>
        <taxon>Eumalacostraca</taxon>
        <taxon>Eucarida</taxon>
        <taxon>Decapoda</taxon>
        <taxon>Pleocyemata</taxon>
        <taxon>Astacidea</taxon>
        <taxon>Parastacoidea</taxon>
        <taxon>Parastacidae</taxon>
        <taxon>Cherax</taxon>
    </lineage>
</organism>
<protein>
    <submittedName>
        <fullName evidence="1">Uncharacterized protein</fullName>
    </submittedName>
</protein>
<reference evidence="1 2" key="1">
    <citation type="journal article" date="2024" name="BMC Genomics">
        <title>Genome assembly of redclaw crayfish (Cherax quadricarinatus) provides insights into its immune adaptation and hypoxia tolerance.</title>
        <authorList>
            <person name="Liu Z."/>
            <person name="Zheng J."/>
            <person name="Li H."/>
            <person name="Fang K."/>
            <person name="Wang S."/>
            <person name="He J."/>
            <person name="Zhou D."/>
            <person name="Weng S."/>
            <person name="Chi M."/>
            <person name="Gu Z."/>
            <person name="He J."/>
            <person name="Li F."/>
            <person name="Wang M."/>
        </authorList>
    </citation>
    <scope>NUCLEOTIDE SEQUENCE [LARGE SCALE GENOMIC DNA]</scope>
    <source>
        <strain evidence="1">ZL_2023a</strain>
    </source>
</reference>
<evidence type="ECO:0000313" key="2">
    <source>
        <dbReference type="Proteomes" id="UP001445076"/>
    </source>
</evidence>
<name>A0AAW0YNH4_CHEQU</name>